<keyword evidence="3" id="KW-0812">Transmembrane</keyword>
<dbReference type="InterPro" id="IPR013783">
    <property type="entry name" value="Ig-like_fold"/>
</dbReference>
<dbReference type="InterPro" id="IPR000535">
    <property type="entry name" value="MSP_dom"/>
</dbReference>
<evidence type="ECO:0000256" key="1">
    <source>
        <dbReference type="ARBA" id="ARBA00004211"/>
    </source>
</evidence>
<dbReference type="OrthoDB" id="264603at2759"/>
<keyword evidence="8" id="KW-1185">Reference proteome</keyword>
<dbReference type="Proteomes" id="UP000807025">
    <property type="component" value="Unassembled WGS sequence"/>
</dbReference>
<sequence>MSLAILPSNSIHFNRPFTKKPRKCLRTLVNNNQYAVAFKAKTNASQLYNIKPNSGIIEVGKTLNVVITKVAVTEEPPLDVPCTDKFLFESAGIKTEENTSPEDTRRILTRDRDYGRRNRSFVPKSGAQILGVRHRRLGDDVDYRQCFDRARSVQNHDQQHQ</sequence>
<comment type="caution">
    <text evidence="7">The sequence shown here is derived from an EMBL/GenBank/DDBJ whole genome shotgun (WGS) entry which is preliminary data.</text>
</comment>
<feature type="domain" description="MSP" evidence="6">
    <location>
        <begin position="2"/>
        <end position="126"/>
    </location>
</feature>
<dbReference type="InterPro" id="IPR016763">
    <property type="entry name" value="VAP"/>
</dbReference>
<organism evidence="7 8">
    <name type="scientific">Pleurotus eryngii</name>
    <name type="common">Boletus of the steppes</name>
    <dbReference type="NCBI Taxonomy" id="5323"/>
    <lineage>
        <taxon>Eukaryota</taxon>
        <taxon>Fungi</taxon>
        <taxon>Dikarya</taxon>
        <taxon>Basidiomycota</taxon>
        <taxon>Agaricomycotina</taxon>
        <taxon>Agaricomycetes</taxon>
        <taxon>Agaricomycetidae</taxon>
        <taxon>Agaricales</taxon>
        <taxon>Pleurotineae</taxon>
        <taxon>Pleurotaceae</taxon>
        <taxon>Pleurotus</taxon>
    </lineage>
</organism>
<dbReference type="GO" id="GO:0090158">
    <property type="term" value="P:endoplasmic reticulum membrane organization"/>
    <property type="evidence" value="ECO:0007669"/>
    <property type="project" value="TreeGrafter"/>
</dbReference>
<dbReference type="Gene3D" id="2.60.40.10">
    <property type="entry name" value="Immunoglobulins"/>
    <property type="match status" value="1"/>
</dbReference>
<protein>
    <recommendedName>
        <fullName evidence="6">MSP domain-containing protein</fullName>
    </recommendedName>
</protein>
<dbReference type="GO" id="GO:0005886">
    <property type="term" value="C:plasma membrane"/>
    <property type="evidence" value="ECO:0007669"/>
    <property type="project" value="TreeGrafter"/>
</dbReference>
<evidence type="ECO:0000256" key="4">
    <source>
        <dbReference type="ARBA" id="ARBA00022989"/>
    </source>
</evidence>
<reference evidence="7" key="1">
    <citation type="submission" date="2020-11" db="EMBL/GenBank/DDBJ databases">
        <authorList>
            <consortium name="DOE Joint Genome Institute"/>
            <person name="Ahrendt S."/>
            <person name="Riley R."/>
            <person name="Andreopoulos W."/>
            <person name="Labutti K."/>
            <person name="Pangilinan J."/>
            <person name="Ruiz-Duenas F.J."/>
            <person name="Barrasa J.M."/>
            <person name="Sanchez-Garcia M."/>
            <person name="Camarero S."/>
            <person name="Miyauchi S."/>
            <person name="Serrano A."/>
            <person name="Linde D."/>
            <person name="Babiker R."/>
            <person name="Drula E."/>
            <person name="Ayuso-Fernandez I."/>
            <person name="Pacheco R."/>
            <person name="Padilla G."/>
            <person name="Ferreira P."/>
            <person name="Barriuso J."/>
            <person name="Kellner H."/>
            <person name="Castanera R."/>
            <person name="Alfaro M."/>
            <person name="Ramirez L."/>
            <person name="Pisabarro A.G."/>
            <person name="Kuo A."/>
            <person name="Tritt A."/>
            <person name="Lipzen A."/>
            <person name="He G."/>
            <person name="Yan M."/>
            <person name="Ng V."/>
            <person name="Cullen D."/>
            <person name="Martin F."/>
            <person name="Rosso M.-N."/>
            <person name="Henrissat B."/>
            <person name="Hibbett D."/>
            <person name="Martinez A.T."/>
            <person name="Grigoriev I.V."/>
        </authorList>
    </citation>
    <scope>NUCLEOTIDE SEQUENCE</scope>
    <source>
        <strain evidence="7">ATCC 90797</strain>
    </source>
</reference>
<dbReference type="PROSITE" id="PS50202">
    <property type="entry name" value="MSP"/>
    <property type="match status" value="1"/>
</dbReference>
<dbReference type="Pfam" id="PF00635">
    <property type="entry name" value="Motile_Sperm"/>
    <property type="match status" value="1"/>
</dbReference>
<dbReference type="GO" id="GO:0061817">
    <property type="term" value="P:endoplasmic reticulum-plasma membrane tethering"/>
    <property type="evidence" value="ECO:0007669"/>
    <property type="project" value="TreeGrafter"/>
</dbReference>
<evidence type="ECO:0000256" key="5">
    <source>
        <dbReference type="ARBA" id="ARBA00023136"/>
    </source>
</evidence>
<dbReference type="PANTHER" id="PTHR10809:SF6">
    <property type="entry name" value="AT11025P-RELATED"/>
    <property type="match status" value="1"/>
</dbReference>
<comment type="subcellular location">
    <subcellularLocation>
        <location evidence="1">Membrane</location>
        <topology evidence="1">Single-pass type IV membrane protein</topology>
    </subcellularLocation>
</comment>
<keyword evidence="4" id="KW-1133">Transmembrane helix</keyword>
<dbReference type="SUPFAM" id="SSF49354">
    <property type="entry name" value="PapD-like"/>
    <property type="match status" value="1"/>
</dbReference>
<name>A0A9P5ZY45_PLEER</name>
<proteinExistence type="inferred from homology"/>
<accession>A0A9P5ZY45</accession>
<evidence type="ECO:0000259" key="6">
    <source>
        <dbReference type="PROSITE" id="PS50202"/>
    </source>
</evidence>
<gene>
    <name evidence="7" type="ORF">BDN71DRAFT_1053934</name>
</gene>
<evidence type="ECO:0000256" key="2">
    <source>
        <dbReference type="ARBA" id="ARBA00008932"/>
    </source>
</evidence>
<evidence type="ECO:0000313" key="8">
    <source>
        <dbReference type="Proteomes" id="UP000807025"/>
    </source>
</evidence>
<dbReference type="PANTHER" id="PTHR10809">
    <property type="entry name" value="VESICLE-ASSOCIATED MEMBRANE PROTEIN-ASSOCIATED PROTEIN"/>
    <property type="match status" value="1"/>
</dbReference>
<dbReference type="GO" id="GO:0005789">
    <property type="term" value="C:endoplasmic reticulum membrane"/>
    <property type="evidence" value="ECO:0007669"/>
    <property type="project" value="InterPro"/>
</dbReference>
<dbReference type="EMBL" id="MU154580">
    <property type="protein sequence ID" value="KAF9493861.1"/>
    <property type="molecule type" value="Genomic_DNA"/>
</dbReference>
<dbReference type="InterPro" id="IPR008962">
    <property type="entry name" value="PapD-like_sf"/>
</dbReference>
<comment type="similarity">
    <text evidence="2">Belongs to the VAMP-associated protein (VAP) (TC 9.B.17) family.</text>
</comment>
<dbReference type="AlphaFoldDB" id="A0A9P5ZY45"/>
<keyword evidence="5" id="KW-0472">Membrane</keyword>
<evidence type="ECO:0000313" key="7">
    <source>
        <dbReference type="EMBL" id="KAF9493861.1"/>
    </source>
</evidence>
<evidence type="ECO:0000256" key="3">
    <source>
        <dbReference type="ARBA" id="ARBA00022692"/>
    </source>
</evidence>